<evidence type="ECO:0000313" key="2">
    <source>
        <dbReference type="Proteomes" id="UP000515204"/>
    </source>
</evidence>
<dbReference type="Proteomes" id="UP000515204">
    <property type="component" value="Unplaced"/>
</dbReference>
<gene>
    <name evidence="3" type="primary">LOC106742685</name>
</gene>
<keyword evidence="2" id="KW-1185">Reference proteome</keyword>
<dbReference type="RefSeq" id="XP_014471368.1">
    <property type="nucleotide sequence ID" value="XM_014615882.1"/>
</dbReference>
<dbReference type="AlphaFoldDB" id="A0A6P3WZ51"/>
<evidence type="ECO:0000256" key="1">
    <source>
        <dbReference type="SAM" id="MobiDB-lite"/>
    </source>
</evidence>
<sequence length="176" mass="20804">MRWNSEECAFAVEAYFSNDNSLAPPIWPFAIFFVGFFEIPRLRQPSKNPRRSEGQHSGRNGQHTRRYARKSNDKRQNSVYPVYRQYGASPFGYDFQNHELLVEEMTSIIKQEAILLSFDGDVRFLNFSEFDRQRPSYISLVRDLLDLRLWRRYGKKKGAFYRSAIPHLYGQEPCCT</sequence>
<dbReference type="KEGG" id="dqu:106742685"/>
<reference evidence="3" key="1">
    <citation type="submission" date="2025-08" db="UniProtKB">
        <authorList>
            <consortium name="RefSeq"/>
        </authorList>
    </citation>
    <scope>IDENTIFICATION</scope>
</reference>
<feature type="region of interest" description="Disordered" evidence="1">
    <location>
        <begin position="45"/>
        <end position="73"/>
    </location>
</feature>
<accession>A0A6P3WZ51</accession>
<proteinExistence type="predicted"/>
<protein>
    <submittedName>
        <fullName evidence="3">Uncharacterized protein LOC106742685</fullName>
    </submittedName>
</protein>
<organism evidence="2 3">
    <name type="scientific">Dinoponera quadriceps</name>
    <name type="common">South American ant</name>
    <dbReference type="NCBI Taxonomy" id="609295"/>
    <lineage>
        <taxon>Eukaryota</taxon>
        <taxon>Metazoa</taxon>
        <taxon>Ecdysozoa</taxon>
        <taxon>Arthropoda</taxon>
        <taxon>Hexapoda</taxon>
        <taxon>Insecta</taxon>
        <taxon>Pterygota</taxon>
        <taxon>Neoptera</taxon>
        <taxon>Endopterygota</taxon>
        <taxon>Hymenoptera</taxon>
        <taxon>Apocrita</taxon>
        <taxon>Aculeata</taxon>
        <taxon>Formicoidea</taxon>
        <taxon>Formicidae</taxon>
        <taxon>Ponerinae</taxon>
        <taxon>Ponerini</taxon>
        <taxon>Dinoponera</taxon>
    </lineage>
</organism>
<dbReference type="OrthoDB" id="10019582at2759"/>
<evidence type="ECO:0000313" key="3">
    <source>
        <dbReference type="RefSeq" id="XP_014471368.1"/>
    </source>
</evidence>
<dbReference type="GeneID" id="106742685"/>
<name>A0A6P3WZ51_DINQU</name>